<feature type="transmembrane region" description="Helical" evidence="7">
    <location>
        <begin position="61"/>
        <end position="81"/>
    </location>
</feature>
<gene>
    <name evidence="8" type="ORF">WKW80_09155</name>
</gene>
<evidence type="ECO:0000256" key="5">
    <source>
        <dbReference type="ARBA" id="ARBA00022989"/>
    </source>
</evidence>
<dbReference type="PANTHER" id="PTHR33452">
    <property type="entry name" value="OXIDOREDUCTASE CATD-RELATED"/>
    <property type="match status" value="1"/>
</dbReference>
<evidence type="ECO:0000256" key="6">
    <source>
        <dbReference type="ARBA" id="ARBA00023136"/>
    </source>
</evidence>
<dbReference type="RefSeq" id="WP_340363256.1">
    <property type="nucleotide sequence ID" value="NZ_JBBKZV010000004.1"/>
</dbReference>
<feature type="transmembrane region" description="Helical" evidence="7">
    <location>
        <begin position="125"/>
        <end position="145"/>
    </location>
</feature>
<keyword evidence="6 7" id="KW-0472">Membrane</keyword>
<evidence type="ECO:0000256" key="1">
    <source>
        <dbReference type="ARBA" id="ARBA00004651"/>
    </source>
</evidence>
<evidence type="ECO:0000256" key="3">
    <source>
        <dbReference type="ARBA" id="ARBA00022475"/>
    </source>
</evidence>
<reference evidence="8 9" key="1">
    <citation type="submission" date="2024-03" db="EMBL/GenBank/DDBJ databases">
        <title>Novel species of the genus Variovorax.</title>
        <authorList>
            <person name="Liu Q."/>
            <person name="Xin Y.-H."/>
        </authorList>
    </citation>
    <scope>NUCLEOTIDE SEQUENCE [LARGE SCALE GENOMIC DNA]</scope>
    <source>
        <strain evidence="8 9">KACC 18501</strain>
    </source>
</reference>
<dbReference type="PANTHER" id="PTHR33452:SF1">
    <property type="entry name" value="INNER MEMBRANE PROTEIN YPHA-RELATED"/>
    <property type="match status" value="1"/>
</dbReference>
<keyword evidence="3" id="KW-1003">Cell membrane</keyword>
<dbReference type="InterPro" id="IPR051907">
    <property type="entry name" value="DoxX-like_oxidoreductase"/>
</dbReference>
<proteinExistence type="inferred from homology"/>
<accession>A0ABU8VWM8</accession>
<dbReference type="Proteomes" id="UP001363010">
    <property type="component" value="Unassembled WGS sequence"/>
</dbReference>
<evidence type="ECO:0000313" key="9">
    <source>
        <dbReference type="Proteomes" id="UP001363010"/>
    </source>
</evidence>
<comment type="similarity">
    <text evidence="2">Belongs to the DoxX family.</text>
</comment>
<name>A0ABU8VWM8_9BURK</name>
<protein>
    <submittedName>
        <fullName evidence="8">DoxX family protein</fullName>
    </submittedName>
</protein>
<comment type="caution">
    <text evidence="8">The sequence shown here is derived from an EMBL/GenBank/DDBJ whole genome shotgun (WGS) entry which is preliminary data.</text>
</comment>
<feature type="transmembrane region" description="Helical" evidence="7">
    <location>
        <begin position="31"/>
        <end position="55"/>
    </location>
</feature>
<evidence type="ECO:0000313" key="8">
    <source>
        <dbReference type="EMBL" id="MEJ8822206.1"/>
    </source>
</evidence>
<evidence type="ECO:0000256" key="7">
    <source>
        <dbReference type="SAM" id="Phobius"/>
    </source>
</evidence>
<evidence type="ECO:0000256" key="4">
    <source>
        <dbReference type="ARBA" id="ARBA00022692"/>
    </source>
</evidence>
<keyword evidence="4 7" id="KW-0812">Transmembrane</keyword>
<keyword evidence="9" id="KW-1185">Reference proteome</keyword>
<evidence type="ECO:0000256" key="2">
    <source>
        <dbReference type="ARBA" id="ARBA00006679"/>
    </source>
</evidence>
<keyword evidence="5 7" id="KW-1133">Transmembrane helix</keyword>
<dbReference type="Pfam" id="PF07681">
    <property type="entry name" value="DoxX"/>
    <property type="match status" value="1"/>
</dbReference>
<dbReference type="InterPro" id="IPR032808">
    <property type="entry name" value="DoxX"/>
</dbReference>
<organism evidence="8 9">
    <name type="scientific">Variovorax humicola</name>
    <dbReference type="NCBI Taxonomy" id="1769758"/>
    <lineage>
        <taxon>Bacteria</taxon>
        <taxon>Pseudomonadati</taxon>
        <taxon>Pseudomonadota</taxon>
        <taxon>Betaproteobacteria</taxon>
        <taxon>Burkholderiales</taxon>
        <taxon>Comamonadaceae</taxon>
        <taxon>Variovorax</taxon>
    </lineage>
</organism>
<feature type="transmembrane region" description="Helical" evidence="7">
    <location>
        <begin position="88"/>
        <end position="105"/>
    </location>
</feature>
<dbReference type="EMBL" id="JBBKZV010000004">
    <property type="protein sequence ID" value="MEJ8822206.1"/>
    <property type="molecule type" value="Genomic_DNA"/>
</dbReference>
<comment type="subcellular location">
    <subcellularLocation>
        <location evidence="1">Cell membrane</location>
        <topology evidence="1">Multi-pass membrane protein</topology>
    </subcellularLocation>
</comment>
<sequence length="149" mass="15289">MASATATTTLSPSGVSTNSLQDITALVGRILIAYLFIPAGIGKLMGFAGTVGYVASAGLPLPELGAALAIVVELGLGIALLLGYKTRVTALVMAVFTVATALFFHKYWSAPDAMKMMQQINFNKNIAIAGGLIALAGFGAGRLSIDGKR</sequence>